<dbReference type="Gene3D" id="6.10.340.10">
    <property type="match status" value="1"/>
</dbReference>
<dbReference type="AlphaFoldDB" id="A0A1G8GXC5"/>
<evidence type="ECO:0000256" key="6">
    <source>
        <dbReference type="ARBA" id="ARBA00022679"/>
    </source>
</evidence>
<protein>
    <recommendedName>
        <fullName evidence="3">histidine kinase</fullName>
        <ecNumber evidence="3">2.7.13.3</ecNumber>
    </recommendedName>
</protein>
<accession>A0A1G8GXC5</accession>
<dbReference type="Gene3D" id="3.30.565.10">
    <property type="entry name" value="Histidine kinase-like ATPase, C-terminal domain"/>
    <property type="match status" value="1"/>
</dbReference>
<dbReference type="SMART" id="SM00304">
    <property type="entry name" value="HAMP"/>
    <property type="match status" value="1"/>
</dbReference>
<gene>
    <name evidence="15" type="ORF">SAMN05216352_1043</name>
</gene>
<keyword evidence="5" id="KW-0597">Phosphoprotein</keyword>
<dbReference type="OrthoDB" id="9776552at2"/>
<dbReference type="EC" id="2.7.13.3" evidence="3"/>
<dbReference type="InterPro" id="IPR050640">
    <property type="entry name" value="Bact_2-comp_sensor_kinase"/>
</dbReference>
<keyword evidence="16" id="KW-1185">Reference proteome</keyword>
<feature type="domain" description="Histidine kinase" evidence="13">
    <location>
        <begin position="450"/>
        <end position="558"/>
    </location>
</feature>
<dbReference type="GO" id="GO:0005524">
    <property type="term" value="F:ATP binding"/>
    <property type="evidence" value="ECO:0007669"/>
    <property type="project" value="UniProtKB-KW"/>
</dbReference>
<dbReference type="GO" id="GO:0005886">
    <property type="term" value="C:plasma membrane"/>
    <property type="evidence" value="ECO:0007669"/>
    <property type="project" value="UniProtKB-SubCell"/>
</dbReference>
<evidence type="ECO:0000256" key="2">
    <source>
        <dbReference type="ARBA" id="ARBA00004651"/>
    </source>
</evidence>
<keyword evidence="8 15" id="KW-0418">Kinase</keyword>
<dbReference type="EMBL" id="FNDU01000004">
    <property type="protein sequence ID" value="SDH98880.1"/>
    <property type="molecule type" value="Genomic_DNA"/>
</dbReference>
<keyword evidence="9" id="KW-0067">ATP-binding</keyword>
<evidence type="ECO:0000256" key="8">
    <source>
        <dbReference type="ARBA" id="ARBA00022777"/>
    </source>
</evidence>
<evidence type="ECO:0000256" key="11">
    <source>
        <dbReference type="ARBA" id="ARBA00023136"/>
    </source>
</evidence>
<feature type="transmembrane region" description="Helical" evidence="12">
    <location>
        <begin position="7"/>
        <end position="27"/>
    </location>
</feature>
<evidence type="ECO:0000256" key="4">
    <source>
        <dbReference type="ARBA" id="ARBA00022475"/>
    </source>
</evidence>
<evidence type="ECO:0000256" key="3">
    <source>
        <dbReference type="ARBA" id="ARBA00012438"/>
    </source>
</evidence>
<keyword evidence="6" id="KW-0808">Transferase</keyword>
<dbReference type="Pfam" id="PF02518">
    <property type="entry name" value="HATPase_c"/>
    <property type="match status" value="1"/>
</dbReference>
<comment type="catalytic activity">
    <reaction evidence="1">
        <text>ATP + protein L-histidine = ADP + protein N-phospho-L-histidine.</text>
        <dbReference type="EC" id="2.7.13.3"/>
    </reaction>
</comment>
<evidence type="ECO:0000256" key="1">
    <source>
        <dbReference type="ARBA" id="ARBA00000085"/>
    </source>
</evidence>
<dbReference type="InterPro" id="IPR010559">
    <property type="entry name" value="Sig_transdc_His_kin_internal"/>
</dbReference>
<name>A0A1G8GXC5_9BACI</name>
<feature type="transmembrane region" description="Helical" evidence="12">
    <location>
        <begin position="268"/>
        <end position="290"/>
    </location>
</feature>
<dbReference type="PANTHER" id="PTHR34220:SF7">
    <property type="entry name" value="SENSOR HISTIDINE KINASE YPDA"/>
    <property type="match status" value="1"/>
</dbReference>
<dbReference type="STRING" id="930129.SAMN05216352_1043"/>
<evidence type="ECO:0000256" key="12">
    <source>
        <dbReference type="SAM" id="Phobius"/>
    </source>
</evidence>
<dbReference type="PROSITE" id="PS50885">
    <property type="entry name" value="HAMP"/>
    <property type="match status" value="1"/>
</dbReference>
<organism evidence="15 16">
    <name type="scientific">Alteribacillus bidgolensis</name>
    <dbReference type="NCBI Taxonomy" id="930129"/>
    <lineage>
        <taxon>Bacteria</taxon>
        <taxon>Bacillati</taxon>
        <taxon>Bacillota</taxon>
        <taxon>Bacilli</taxon>
        <taxon>Bacillales</taxon>
        <taxon>Bacillaceae</taxon>
        <taxon>Alteribacillus</taxon>
    </lineage>
</organism>
<dbReference type="GO" id="GO:0000155">
    <property type="term" value="F:phosphorelay sensor kinase activity"/>
    <property type="evidence" value="ECO:0007669"/>
    <property type="project" value="InterPro"/>
</dbReference>
<evidence type="ECO:0000256" key="5">
    <source>
        <dbReference type="ARBA" id="ARBA00022553"/>
    </source>
</evidence>
<proteinExistence type="predicted"/>
<dbReference type="CDD" id="cd06225">
    <property type="entry name" value="HAMP"/>
    <property type="match status" value="1"/>
</dbReference>
<keyword evidence="7" id="KW-0547">Nucleotide-binding</keyword>
<dbReference type="SMART" id="SM00387">
    <property type="entry name" value="HATPase_c"/>
    <property type="match status" value="1"/>
</dbReference>
<feature type="domain" description="HAMP" evidence="14">
    <location>
        <begin position="308"/>
        <end position="348"/>
    </location>
</feature>
<keyword evidence="12" id="KW-0812">Transmembrane</keyword>
<dbReference type="InterPro" id="IPR003660">
    <property type="entry name" value="HAMP_dom"/>
</dbReference>
<dbReference type="Pfam" id="PF06580">
    <property type="entry name" value="His_kinase"/>
    <property type="match status" value="1"/>
</dbReference>
<dbReference type="PANTHER" id="PTHR34220">
    <property type="entry name" value="SENSOR HISTIDINE KINASE YPDA"/>
    <property type="match status" value="1"/>
</dbReference>
<dbReference type="InterPro" id="IPR036890">
    <property type="entry name" value="HATPase_C_sf"/>
</dbReference>
<reference evidence="15 16" key="1">
    <citation type="submission" date="2016-10" db="EMBL/GenBank/DDBJ databases">
        <authorList>
            <person name="de Groot N.N."/>
        </authorList>
    </citation>
    <scope>NUCLEOTIDE SEQUENCE [LARGE SCALE GENOMIC DNA]</scope>
    <source>
        <strain evidence="16">P4B,CCM 7963,CECT 7998,DSM 25260,IBRC-M 10614,KCTC 13821</strain>
    </source>
</reference>
<dbReference type="SUPFAM" id="SSF55874">
    <property type="entry name" value="ATPase domain of HSP90 chaperone/DNA topoisomerase II/histidine kinase"/>
    <property type="match status" value="1"/>
</dbReference>
<dbReference type="PROSITE" id="PS50109">
    <property type="entry name" value="HIS_KIN"/>
    <property type="match status" value="1"/>
</dbReference>
<evidence type="ECO:0000256" key="9">
    <source>
        <dbReference type="ARBA" id="ARBA00022840"/>
    </source>
</evidence>
<evidence type="ECO:0000256" key="10">
    <source>
        <dbReference type="ARBA" id="ARBA00023012"/>
    </source>
</evidence>
<evidence type="ECO:0000259" key="13">
    <source>
        <dbReference type="PROSITE" id="PS50109"/>
    </source>
</evidence>
<dbReference type="RefSeq" id="WP_091583251.1">
    <property type="nucleotide sequence ID" value="NZ_FNDU01000004.1"/>
</dbReference>
<evidence type="ECO:0000313" key="16">
    <source>
        <dbReference type="Proteomes" id="UP000199017"/>
    </source>
</evidence>
<dbReference type="InterPro" id="IPR003594">
    <property type="entry name" value="HATPase_dom"/>
</dbReference>
<dbReference type="Proteomes" id="UP000199017">
    <property type="component" value="Unassembled WGS sequence"/>
</dbReference>
<keyword evidence="11 12" id="KW-0472">Membrane</keyword>
<evidence type="ECO:0000259" key="14">
    <source>
        <dbReference type="PROSITE" id="PS50885"/>
    </source>
</evidence>
<keyword evidence="4" id="KW-1003">Cell membrane</keyword>
<evidence type="ECO:0000313" key="15">
    <source>
        <dbReference type="EMBL" id="SDH98880.1"/>
    </source>
</evidence>
<keyword evidence="12" id="KW-1133">Transmembrane helix</keyword>
<comment type="subcellular location">
    <subcellularLocation>
        <location evidence="2">Cell membrane</location>
        <topology evidence="2">Multi-pass membrane protein</topology>
    </subcellularLocation>
</comment>
<sequence length="569" mass="65146">MSIKKKFYTLVVFMVIIPLTIIGLILYEFTSTLYRDQINDHMQDTLEAIDLNINTVLSEIELFTEHVVTSESLQSHFTNEWASSSEEIINENTISRMSFTNPLTYDYQVVGENQKNLYYLNPVEEYFHDFAGSSFLENVNQQQGGTYWVGPENVELKRQPVNILTVGRSVIDPQTLEHLGYYILFVEPELLQSVDNLGQNSDSDWVILDQEGTIVYNTSPGELGEDVVHAEDNTYTNEEGKEFFFTSKSTFQGWKLVSFQSMETMNSVLTPVLLFTIGIIASLFFILFLFHKLFSKRLMSFIQYFKYGMGRASMGNLNVQLTPYKEQEFTMLTNSFNDMVAQLRTTIEQVEKEQKERNQAEFKVLQHQINPHFLYNTLESVNALASLNKTAEVQHLVTNLGKLLRISLKGPYEIPVKEELKHVTSYLEIQKIRHNDRFTYEVDLEETVNDQYILKLVLQPLVENAIEHGLKGKSFDHIAIDGVKNESAIILKITDNGPGFSEEALELLNMRTIESTQSGHGLLNVHDRIQMYYKENSGLLICSEPGNTTIQMTIPVQKGGRDYVQGSVN</sequence>
<evidence type="ECO:0000256" key="7">
    <source>
        <dbReference type="ARBA" id="ARBA00022741"/>
    </source>
</evidence>
<dbReference type="InterPro" id="IPR005467">
    <property type="entry name" value="His_kinase_dom"/>
</dbReference>
<keyword evidence="10" id="KW-0902">Two-component regulatory system</keyword>